<organism evidence="9 10">
    <name type="scientific">Triangularia setosa</name>
    <dbReference type="NCBI Taxonomy" id="2587417"/>
    <lineage>
        <taxon>Eukaryota</taxon>
        <taxon>Fungi</taxon>
        <taxon>Dikarya</taxon>
        <taxon>Ascomycota</taxon>
        <taxon>Pezizomycotina</taxon>
        <taxon>Sordariomycetes</taxon>
        <taxon>Sordariomycetidae</taxon>
        <taxon>Sordariales</taxon>
        <taxon>Podosporaceae</taxon>
        <taxon>Triangularia</taxon>
    </lineage>
</organism>
<evidence type="ECO:0000259" key="7">
    <source>
        <dbReference type="Pfam" id="PF00082"/>
    </source>
</evidence>
<name>A0AAN7AA56_9PEZI</name>
<evidence type="ECO:0000256" key="4">
    <source>
        <dbReference type="ARBA" id="ARBA00022801"/>
    </source>
</evidence>
<dbReference type="PANTHER" id="PTHR43806:SF58">
    <property type="entry name" value="ALKALINE PROTEASE 1-RELATED"/>
    <property type="match status" value="1"/>
</dbReference>
<dbReference type="InterPro" id="IPR000209">
    <property type="entry name" value="Peptidase_S8/S53_dom"/>
</dbReference>
<dbReference type="Pfam" id="PF00082">
    <property type="entry name" value="Peptidase_S8"/>
    <property type="match status" value="1"/>
</dbReference>
<dbReference type="PANTHER" id="PTHR43806">
    <property type="entry name" value="PEPTIDASE S8"/>
    <property type="match status" value="1"/>
</dbReference>
<dbReference type="Proteomes" id="UP001302321">
    <property type="component" value="Unassembled WGS sequence"/>
</dbReference>
<comment type="similarity">
    <text evidence="1 6">Belongs to the peptidase S8 family.</text>
</comment>
<evidence type="ECO:0000256" key="2">
    <source>
        <dbReference type="ARBA" id="ARBA00022670"/>
    </source>
</evidence>
<evidence type="ECO:0000313" key="9">
    <source>
        <dbReference type="EMBL" id="KAK4178720.1"/>
    </source>
</evidence>
<keyword evidence="10" id="KW-1185">Reference proteome</keyword>
<evidence type="ECO:0000256" key="5">
    <source>
        <dbReference type="ARBA" id="ARBA00022825"/>
    </source>
</evidence>
<comment type="caution">
    <text evidence="6">Lacks conserved residue(s) required for the propagation of feature annotation.</text>
</comment>
<evidence type="ECO:0000256" key="1">
    <source>
        <dbReference type="ARBA" id="ARBA00011073"/>
    </source>
</evidence>
<dbReference type="SUPFAM" id="SSF52743">
    <property type="entry name" value="Subtilisin-like"/>
    <property type="match status" value="1"/>
</dbReference>
<accession>A0AAN7AA56</accession>
<dbReference type="PRINTS" id="PR00723">
    <property type="entry name" value="SUBTILISIN"/>
</dbReference>
<proteinExistence type="inferred from homology"/>
<evidence type="ECO:0000313" key="10">
    <source>
        <dbReference type="Proteomes" id="UP001302321"/>
    </source>
</evidence>
<evidence type="ECO:0000256" key="6">
    <source>
        <dbReference type="PROSITE-ProRule" id="PRU01240"/>
    </source>
</evidence>
<dbReference type="FunFam" id="3.40.50.200:FF:000014">
    <property type="entry name" value="Proteinase K"/>
    <property type="match status" value="1"/>
</dbReference>
<comment type="caution">
    <text evidence="9">The sequence shown here is derived from an EMBL/GenBank/DDBJ whole genome shotgun (WGS) entry which is preliminary data.</text>
</comment>
<dbReference type="InterPro" id="IPR050131">
    <property type="entry name" value="Peptidase_S8_subtilisin-like"/>
</dbReference>
<dbReference type="GO" id="GO:0006508">
    <property type="term" value="P:proteolysis"/>
    <property type="evidence" value="ECO:0007669"/>
    <property type="project" value="UniProtKB-KW"/>
</dbReference>
<reference evidence="9" key="1">
    <citation type="journal article" date="2023" name="Mol. Phylogenet. Evol.">
        <title>Genome-scale phylogeny and comparative genomics of the fungal order Sordariales.</title>
        <authorList>
            <person name="Hensen N."/>
            <person name="Bonometti L."/>
            <person name="Westerberg I."/>
            <person name="Brannstrom I.O."/>
            <person name="Guillou S."/>
            <person name="Cros-Aarteil S."/>
            <person name="Calhoun S."/>
            <person name="Haridas S."/>
            <person name="Kuo A."/>
            <person name="Mondo S."/>
            <person name="Pangilinan J."/>
            <person name="Riley R."/>
            <person name="LaButti K."/>
            <person name="Andreopoulos B."/>
            <person name="Lipzen A."/>
            <person name="Chen C."/>
            <person name="Yan M."/>
            <person name="Daum C."/>
            <person name="Ng V."/>
            <person name="Clum A."/>
            <person name="Steindorff A."/>
            <person name="Ohm R.A."/>
            <person name="Martin F."/>
            <person name="Silar P."/>
            <person name="Natvig D.O."/>
            <person name="Lalanne C."/>
            <person name="Gautier V."/>
            <person name="Ament-Velasquez S.L."/>
            <person name="Kruys A."/>
            <person name="Hutchinson M.I."/>
            <person name="Powell A.J."/>
            <person name="Barry K."/>
            <person name="Miller A.N."/>
            <person name="Grigoriev I.V."/>
            <person name="Debuchy R."/>
            <person name="Gladieux P."/>
            <person name="Hiltunen Thoren M."/>
            <person name="Johannesson H."/>
        </authorList>
    </citation>
    <scope>NUCLEOTIDE SEQUENCE</scope>
    <source>
        <strain evidence="9">CBS 892.96</strain>
    </source>
</reference>
<dbReference type="PROSITE" id="PS51892">
    <property type="entry name" value="SUBTILASE"/>
    <property type="match status" value="1"/>
</dbReference>
<dbReference type="AlphaFoldDB" id="A0AAN7AA56"/>
<dbReference type="SUPFAM" id="SSF54897">
    <property type="entry name" value="Protease propeptides/inhibitors"/>
    <property type="match status" value="1"/>
</dbReference>
<evidence type="ECO:0000256" key="3">
    <source>
        <dbReference type="ARBA" id="ARBA00022729"/>
    </source>
</evidence>
<keyword evidence="5" id="KW-0720">Serine protease</keyword>
<protein>
    <submittedName>
        <fullName evidence="9">Peptidase S8/S53 domain-containing protein</fullName>
    </submittedName>
</protein>
<reference evidence="9" key="2">
    <citation type="submission" date="2023-05" db="EMBL/GenBank/DDBJ databases">
        <authorList>
            <consortium name="Lawrence Berkeley National Laboratory"/>
            <person name="Steindorff A."/>
            <person name="Hensen N."/>
            <person name="Bonometti L."/>
            <person name="Westerberg I."/>
            <person name="Brannstrom I.O."/>
            <person name="Guillou S."/>
            <person name="Cros-Aarteil S."/>
            <person name="Calhoun S."/>
            <person name="Haridas S."/>
            <person name="Kuo A."/>
            <person name="Mondo S."/>
            <person name="Pangilinan J."/>
            <person name="Riley R."/>
            <person name="Labutti K."/>
            <person name="Andreopoulos B."/>
            <person name="Lipzen A."/>
            <person name="Chen C."/>
            <person name="Yanf M."/>
            <person name="Daum C."/>
            <person name="Ng V."/>
            <person name="Clum A."/>
            <person name="Ohm R."/>
            <person name="Martin F."/>
            <person name="Silar P."/>
            <person name="Natvig D."/>
            <person name="Lalanne C."/>
            <person name="Gautier V."/>
            <person name="Ament-Velasquez S.L."/>
            <person name="Kruys A."/>
            <person name="Hutchinson M.I."/>
            <person name="Powell A.J."/>
            <person name="Barry K."/>
            <person name="Miller A.N."/>
            <person name="Grigoriev I.V."/>
            <person name="Debuchy R."/>
            <person name="Gladieux P."/>
            <person name="Thoren M.H."/>
            <person name="Johannesson H."/>
        </authorList>
    </citation>
    <scope>NUCLEOTIDE SEQUENCE</scope>
    <source>
        <strain evidence="9">CBS 892.96</strain>
    </source>
</reference>
<dbReference type="Pfam" id="PF05922">
    <property type="entry name" value="Inhibitor_I9"/>
    <property type="match status" value="1"/>
</dbReference>
<evidence type="ECO:0000259" key="8">
    <source>
        <dbReference type="Pfam" id="PF05922"/>
    </source>
</evidence>
<dbReference type="EMBL" id="MU866132">
    <property type="protein sequence ID" value="KAK4178720.1"/>
    <property type="molecule type" value="Genomic_DNA"/>
</dbReference>
<keyword evidence="2" id="KW-0645">Protease</keyword>
<dbReference type="InterPro" id="IPR037045">
    <property type="entry name" value="S8pro/Inhibitor_I9_sf"/>
</dbReference>
<gene>
    <name evidence="9" type="ORF">QBC36DRAFT_324221</name>
</gene>
<keyword evidence="4" id="KW-0378">Hydrolase</keyword>
<dbReference type="Gene3D" id="3.40.50.200">
    <property type="entry name" value="Peptidase S8/S53 domain"/>
    <property type="match status" value="1"/>
</dbReference>
<dbReference type="InterPro" id="IPR034193">
    <property type="entry name" value="PCSK9_ProteinaseK-like"/>
</dbReference>
<dbReference type="InterPro" id="IPR015500">
    <property type="entry name" value="Peptidase_S8_subtilisin-rel"/>
</dbReference>
<keyword evidence="3" id="KW-0732">Signal</keyword>
<sequence length="469" mass="49060">MSLLCSQVPEFSYRELSAIGLTDAIGRIATNTGCLPHRMRGSRGKIIGPHLSVIKSLFNMKFWAVFSSILAFPGLASAADAPISNKNIAADLVVPNRYIVKYKDNASASSRKTHEATITLQSEKAHKKGVIAQLNVPGLQGYVADLDPADLKQITSSGLVEYVERDTIVKATDLTPSPPLSRRALINQRNAPWNLANISHKSRSGSSDYVYDSTAGNGTRVYIIGTGVLITHDEFQGRASYGANFVTGSTPTDEFGHGTCVAAIVGGKTYGVAKQTTLISVKVLDKNGSGTIAGIIQAINWSVADAFARGVTRRSVLALTVGGAYSAALNQAILAATNAGVTVVVGAGSNDSDAKNFSPMSAPTALTVAAVDGIDRRTANSNWGLTVDLFAPGISILTAYIGSNSATRYMTGTTMAAPHVAGLAAYFIAKENLNGHPAVSNRIISAAITGRVSDPRGSNNRVAYNGSGL</sequence>
<dbReference type="Gene3D" id="3.30.70.80">
    <property type="entry name" value="Peptidase S8 propeptide/proteinase inhibitor I9"/>
    <property type="match status" value="1"/>
</dbReference>
<dbReference type="InterPro" id="IPR036852">
    <property type="entry name" value="Peptidase_S8/S53_dom_sf"/>
</dbReference>
<dbReference type="CDD" id="cd04077">
    <property type="entry name" value="Peptidases_S8_PCSK9_ProteinaseK_like"/>
    <property type="match status" value="1"/>
</dbReference>
<feature type="domain" description="Peptidase S8/S53" evidence="7">
    <location>
        <begin position="216"/>
        <end position="447"/>
    </location>
</feature>
<dbReference type="GO" id="GO:0005576">
    <property type="term" value="C:extracellular region"/>
    <property type="evidence" value="ECO:0007669"/>
    <property type="project" value="UniProtKB-ARBA"/>
</dbReference>
<feature type="domain" description="Inhibitor I9" evidence="8">
    <location>
        <begin position="97"/>
        <end position="171"/>
    </location>
</feature>
<dbReference type="GO" id="GO:0004252">
    <property type="term" value="F:serine-type endopeptidase activity"/>
    <property type="evidence" value="ECO:0007669"/>
    <property type="project" value="InterPro"/>
</dbReference>
<dbReference type="InterPro" id="IPR010259">
    <property type="entry name" value="S8pro/Inhibitor_I9"/>
</dbReference>